<evidence type="ECO:0000313" key="1">
    <source>
        <dbReference type="EMBL" id="KAF9460524.1"/>
    </source>
</evidence>
<reference evidence="1" key="1">
    <citation type="submission" date="2020-11" db="EMBL/GenBank/DDBJ databases">
        <authorList>
            <consortium name="DOE Joint Genome Institute"/>
            <person name="Ahrendt S."/>
            <person name="Riley R."/>
            <person name="Andreopoulos W."/>
            <person name="Labutti K."/>
            <person name="Pangilinan J."/>
            <person name="Ruiz-Duenas F.J."/>
            <person name="Barrasa J.M."/>
            <person name="Sanchez-Garcia M."/>
            <person name="Camarero S."/>
            <person name="Miyauchi S."/>
            <person name="Serrano A."/>
            <person name="Linde D."/>
            <person name="Babiker R."/>
            <person name="Drula E."/>
            <person name="Ayuso-Fernandez I."/>
            <person name="Pacheco R."/>
            <person name="Padilla G."/>
            <person name="Ferreira P."/>
            <person name="Barriuso J."/>
            <person name="Kellner H."/>
            <person name="Castanera R."/>
            <person name="Alfaro M."/>
            <person name="Ramirez L."/>
            <person name="Pisabarro A.G."/>
            <person name="Kuo A."/>
            <person name="Tritt A."/>
            <person name="Lipzen A."/>
            <person name="He G."/>
            <person name="Yan M."/>
            <person name="Ng V."/>
            <person name="Cullen D."/>
            <person name="Martin F."/>
            <person name="Rosso M.-N."/>
            <person name="Henrissat B."/>
            <person name="Hibbett D."/>
            <person name="Martinez A.T."/>
            <person name="Grigoriev I.V."/>
        </authorList>
    </citation>
    <scope>NUCLEOTIDE SEQUENCE</scope>
    <source>
        <strain evidence="1">CBS 247.69</strain>
    </source>
</reference>
<comment type="caution">
    <text evidence="1">The sequence shown here is derived from an EMBL/GenBank/DDBJ whole genome shotgun (WGS) entry which is preliminary data.</text>
</comment>
<sequence length="65" mass="7230">PLPTGGSWKKSPVTIIYNRDISIRDKWGLGDTKHTCRPPKGSGFFLRMLPMRASLSNKSPSTIET</sequence>
<protein>
    <submittedName>
        <fullName evidence="1">Uncharacterized protein</fullName>
    </submittedName>
</protein>
<organism evidence="1 2">
    <name type="scientific">Collybia nuda</name>
    <dbReference type="NCBI Taxonomy" id="64659"/>
    <lineage>
        <taxon>Eukaryota</taxon>
        <taxon>Fungi</taxon>
        <taxon>Dikarya</taxon>
        <taxon>Basidiomycota</taxon>
        <taxon>Agaricomycotina</taxon>
        <taxon>Agaricomycetes</taxon>
        <taxon>Agaricomycetidae</taxon>
        <taxon>Agaricales</taxon>
        <taxon>Tricholomatineae</taxon>
        <taxon>Clitocybaceae</taxon>
        <taxon>Collybia</taxon>
    </lineage>
</organism>
<proteinExistence type="predicted"/>
<name>A0A9P6CH30_9AGAR</name>
<gene>
    <name evidence="1" type="ORF">BDZ94DRAFT_1133618</name>
</gene>
<feature type="non-terminal residue" evidence="1">
    <location>
        <position position="1"/>
    </location>
</feature>
<dbReference type="AlphaFoldDB" id="A0A9P6CH30"/>
<keyword evidence="2" id="KW-1185">Reference proteome</keyword>
<dbReference type="EMBL" id="MU150297">
    <property type="protein sequence ID" value="KAF9460524.1"/>
    <property type="molecule type" value="Genomic_DNA"/>
</dbReference>
<evidence type="ECO:0000313" key="2">
    <source>
        <dbReference type="Proteomes" id="UP000807353"/>
    </source>
</evidence>
<dbReference type="OrthoDB" id="3722922at2759"/>
<dbReference type="Proteomes" id="UP000807353">
    <property type="component" value="Unassembled WGS sequence"/>
</dbReference>
<accession>A0A9P6CH30</accession>
<feature type="non-terminal residue" evidence="1">
    <location>
        <position position="65"/>
    </location>
</feature>